<keyword evidence="3" id="KW-1185">Reference proteome</keyword>
<reference evidence="2 3" key="1">
    <citation type="submission" date="2019-01" db="EMBL/GenBank/DDBJ databases">
        <title>Complete genome sequence of Cohnella hallensis HS21 isolated from Korean fir (Abies koreana) rhizospheric soil.</title>
        <authorList>
            <person name="Jiang L."/>
            <person name="Kang S.W."/>
            <person name="Kim S."/>
            <person name="Jung J."/>
            <person name="Kim C.Y."/>
            <person name="Kim D.H."/>
            <person name="Kim S.W."/>
            <person name="Lee J."/>
        </authorList>
    </citation>
    <scope>NUCLEOTIDE SEQUENCE [LARGE SCALE GENOMIC DNA]</scope>
    <source>
        <strain evidence="2 3">HS21</strain>
    </source>
</reference>
<gene>
    <name evidence="2" type="ORF">KCTCHS21_32650</name>
</gene>
<dbReference type="AlphaFoldDB" id="A0A3T1D703"/>
<feature type="transmembrane region" description="Helical" evidence="1">
    <location>
        <begin position="40"/>
        <end position="60"/>
    </location>
</feature>
<keyword evidence="1" id="KW-0472">Membrane</keyword>
<accession>A0A3T1D703</accession>
<proteinExistence type="predicted"/>
<dbReference type="KEGG" id="cohn:KCTCHS21_32650"/>
<name>A0A3T1D703_9BACL</name>
<organism evidence="2 3">
    <name type="scientific">Cohnella abietis</name>
    <dbReference type="NCBI Taxonomy" id="2507935"/>
    <lineage>
        <taxon>Bacteria</taxon>
        <taxon>Bacillati</taxon>
        <taxon>Bacillota</taxon>
        <taxon>Bacilli</taxon>
        <taxon>Bacillales</taxon>
        <taxon>Paenibacillaceae</taxon>
        <taxon>Cohnella</taxon>
    </lineage>
</organism>
<feature type="transmembrane region" description="Helical" evidence="1">
    <location>
        <begin position="116"/>
        <end position="134"/>
    </location>
</feature>
<evidence type="ECO:0000313" key="3">
    <source>
        <dbReference type="Proteomes" id="UP000289856"/>
    </source>
</evidence>
<evidence type="ECO:0000256" key="1">
    <source>
        <dbReference type="SAM" id="Phobius"/>
    </source>
</evidence>
<keyword evidence="1" id="KW-1133">Transmembrane helix</keyword>
<dbReference type="Proteomes" id="UP000289856">
    <property type="component" value="Chromosome"/>
</dbReference>
<dbReference type="EMBL" id="AP019400">
    <property type="protein sequence ID" value="BBI33866.1"/>
    <property type="molecule type" value="Genomic_DNA"/>
</dbReference>
<feature type="transmembrane region" description="Helical" evidence="1">
    <location>
        <begin position="187"/>
        <end position="205"/>
    </location>
</feature>
<dbReference type="RefSeq" id="WP_130610261.1">
    <property type="nucleotide sequence ID" value="NZ_AP019400.1"/>
</dbReference>
<keyword evidence="1" id="KW-0812">Transmembrane</keyword>
<feature type="transmembrane region" description="Helical" evidence="1">
    <location>
        <begin position="146"/>
        <end position="165"/>
    </location>
</feature>
<sequence length="212" mass="25363">MHRFAFNCAFTIYIAISGVIFLYRIPYGNKWLDQWIFDKFFVFQFMSVITIGLAIAGSYFNNLSYIRIGNRRTILRRELLGYYTQGFICVTIMFLFIVCGALSLREINFIPHLTNWYFRYLLGIILFINVMSCLKWSSNLIVRRYCTLIVFIWMALEILMLRPYIKNFYSLDVSFLFSWVFHRGAESYYWLLGLIFITTLLNIKISDKRDFI</sequence>
<protein>
    <submittedName>
        <fullName evidence="2">Uncharacterized protein</fullName>
    </submittedName>
</protein>
<feature type="transmembrane region" description="Helical" evidence="1">
    <location>
        <begin position="7"/>
        <end position="25"/>
    </location>
</feature>
<feature type="transmembrane region" description="Helical" evidence="1">
    <location>
        <begin position="80"/>
        <end position="104"/>
    </location>
</feature>
<evidence type="ECO:0000313" key="2">
    <source>
        <dbReference type="EMBL" id="BBI33866.1"/>
    </source>
</evidence>